<accession>A0A3N7FKX6</accession>
<dbReference type="Proteomes" id="UP000006729">
    <property type="component" value="Chromosome 10"/>
</dbReference>
<evidence type="ECO:0000256" key="2">
    <source>
        <dbReference type="SAM" id="MobiDB-lite"/>
    </source>
</evidence>
<dbReference type="EMBL" id="CM009299">
    <property type="protein sequence ID" value="RQO96273.1"/>
    <property type="molecule type" value="Genomic_DNA"/>
</dbReference>
<comment type="similarity">
    <text evidence="1">Belongs to the SDA1 family.</text>
</comment>
<dbReference type="STRING" id="3694.A0A3N7FKX6"/>
<keyword evidence="1" id="KW-0813">Transport</keyword>
<keyword evidence="5" id="KW-1185">Reference proteome</keyword>
<keyword evidence="1" id="KW-0690">Ribosome biogenesis</keyword>
<keyword evidence="1" id="KW-0653">Protein transport</keyword>
<dbReference type="Pfam" id="PF08158">
    <property type="entry name" value="SDA1_HEAT"/>
    <property type="match status" value="1"/>
</dbReference>
<feature type="region of interest" description="Disordered" evidence="2">
    <location>
        <begin position="125"/>
        <end position="152"/>
    </location>
</feature>
<sequence length="152" mass="17635">MRRLKMMIGMLQVAKMIQILKLLKLSLMKSMYKACHKGTVASKKKKKATLHRVICSTKRQQRLSLENSNSNCNSLFNHLKNAQGFAEKLFCRLQTSNECFEVPPDAVEPLFKQIVNQFVHDRSRPEAISVGQEKRRKQNRSGEQFRGKKAWK</sequence>
<dbReference type="InterPro" id="IPR012977">
    <property type="entry name" value="SDA1_N"/>
</dbReference>
<name>A0A3N7FKX6_POPTR</name>
<dbReference type="PANTHER" id="PTHR12730">
    <property type="entry name" value="HSDA/SDA1-RELATED"/>
    <property type="match status" value="1"/>
</dbReference>
<comment type="subcellular location">
    <subcellularLocation>
        <location evidence="1">Nucleus</location>
        <location evidence="1">Nucleolus</location>
    </subcellularLocation>
</comment>
<dbReference type="InterPro" id="IPR027312">
    <property type="entry name" value="Sda1"/>
</dbReference>
<protein>
    <recommendedName>
        <fullName evidence="1">Protein SDA1</fullName>
    </recommendedName>
</protein>
<gene>
    <name evidence="4" type="ORF">POPTR_010G051332</name>
</gene>
<dbReference type="GO" id="GO:0015031">
    <property type="term" value="P:protein transport"/>
    <property type="evidence" value="ECO:0007669"/>
    <property type="project" value="UniProtKB-KW"/>
</dbReference>
<proteinExistence type="inferred from homology"/>
<organism evidence="4 5">
    <name type="scientific">Populus trichocarpa</name>
    <name type="common">Western balsam poplar</name>
    <name type="synonym">Populus balsamifera subsp. trichocarpa</name>
    <dbReference type="NCBI Taxonomy" id="3694"/>
    <lineage>
        <taxon>Eukaryota</taxon>
        <taxon>Viridiplantae</taxon>
        <taxon>Streptophyta</taxon>
        <taxon>Embryophyta</taxon>
        <taxon>Tracheophyta</taxon>
        <taxon>Spermatophyta</taxon>
        <taxon>Magnoliopsida</taxon>
        <taxon>eudicotyledons</taxon>
        <taxon>Gunneridae</taxon>
        <taxon>Pentapetalae</taxon>
        <taxon>rosids</taxon>
        <taxon>fabids</taxon>
        <taxon>Malpighiales</taxon>
        <taxon>Salicaceae</taxon>
        <taxon>Saliceae</taxon>
        <taxon>Populus</taxon>
    </lineage>
</organism>
<dbReference type="GO" id="GO:0000055">
    <property type="term" value="P:ribosomal large subunit export from nucleus"/>
    <property type="evidence" value="ECO:0007669"/>
    <property type="project" value="UniProtKB-UniRule"/>
</dbReference>
<evidence type="ECO:0000259" key="3">
    <source>
        <dbReference type="Pfam" id="PF08158"/>
    </source>
</evidence>
<evidence type="ECO:0000313" key="4">
    <source>
        <dbReference type="EMBL" id="RQO96273.1"/>
    </source>
</evidence>
<reference evidence="4 5" key="1">
    <citation type="journal article" date="2006" name="Science">
        <title>The genome of black cottonwood, Populus trichocarpa (Torr. &amp; Gray).</title>
        <authorList>
            <person name="Tuskan G.A."/>
            <person name="Difazio S."/>
            <person name="Jansson S."/>
            <person name="Bohlmann J."/>
            <person name="Grigoriev I."/>
            <person name="Hellsten U."/>
            <person name="Putnam N."/>
            <person name="Ralph S."/>
            <person name="Rombauts S."/>
            <person name="Salamov A."/>
            <person name="Schein J."/>
            <person name="Sterck L."/>
            <person name="Aerts A."/>
            <person name="Bhalerao R.R."/>
            <person name="Bhalerao R.P."/>
            <person name="Blaudez D."/>
            <person name="Boerjan W."/>
            <person name="Brun A."/>
            <person name="Brunner A."/>
            <person name="Busov V."/>
            <person name="Campbell M."/>
            <person name="Carlson J."/>
            <person name="Chalot M."/>
            <person name="Chapman J."/>
            <person name="Chen G.L."/>
            <person name="Cooper D."/>
            <person name="Coutinho P.M."/>
            <person name="Couturier J."/>
            <person name="Covert S."/>
            <person name="Cronk Q."/>
            <person name="Cunningham R."/>
            <person name="Davis J."/>
            <person name="Degroeve S."/>
            <person name="Dejardin A."/>
            <person name="Depamphilis C."/>
            <person name="Detter J."/>
            <person name="Dirks B."/>
            <person name="Dubchak I."/>
            <person name="Duplessis S."/>
            <person name="Ehlting J."/>
            <person name="Ellis B."/>
            <person name="Gendler K."/>
            <person name="Goodstein D."/>
            <person name="Gribskov M."/>
            <person name="Grimwood J."/>
            <person name="Groover A."/>
            <person name="Gunter L."/>
            <person name="Hamberger B."/>
            <person name="Heinze B."/>
            <person name="Helariutta Y."/>
            <person name="Henrissat B."/>
            <person name="Holligan D."/>
            <person name="Holt R."/>
            <person name="Huang W."/>
            <person name="Islam-Faridi N."/>
            <person name="Jones S."/>
            <person name="Jones-Rhoades M."/>
            <person name="Jorgensen R."/>
            <person name="Joshi C."/>
            <person name="Kangasjarvi J."/>
            <person name="Karlsson J."/>
            <person name="Kelleher C."/>
            <person name="Kirkpatrick R."/>
            <person name="Kirst M."/>
            <person name="Kohler A."/>
            <person name="Kalluri U."/>
            <person name="Larimer F."/>
            <person name="Leebens-Mack J."/>
            <person name="Leple J.C."/>
            <person name="Locascio P."/>
            <person name="Lou Y."/>
            <person name="Lucas S."/>
            <person name="Martin F."/>
            <person name="Montanini B."/>
            <person name="Napoli C."/>
            <person name="Nelson D.R."/>
            <person name="Nelson C."/>
            <person name="Nieminen K."/>
            <person name="Nilsson O."/>
            <person name="Pereda V."/>
            <person name="Peter G."/>
            <person name="Philippe R."/>
            <person name="Pilate G."/>
            <person name="Poliakov A."/>
            <person name="Razumovskaya J."/>
            <person name="Richardson P."/>
            <person name="Rinaldi C."/>
            <person name="Ritland K."/>
            <person name="Rouze P."/>
            <person name="Ryaboy D."/>
            <person name="Schmutz J."/>
            <person name="Schrader J."/>
            <person name="Segerman B."/>
            <person name="Shin H."/>
            <person name="Siddiqui A."/>
            <person name="Sterky F."/>
            <person name="Terry A."/>
            <person name="Tsai C.J."/>
            <person name="Uberbacher E."/>
            <person name="Unneberg P."/>
            <person name="Vahala J."/>
            <person name="Wall K."/>
            <person name="Wessler S."/>
            <person name="Yang G."/>
            <person name="Yin T."/>
            <person name="Douglas C."/>
            <person name="Marra M."/>
            <person name="Sandberg G."/>
            <person name="Van de Peer Y."/>
            <person name="Rokhsar D."/>
        </authorList>
    </citation>
    <scope>NUCLEOTIDE SEQUENCE [LARGE SCALE GENOMIC DNA]</scope>
    <source>
        <strain evidence="5">cv. Nisqually</strain>
    </source>
</reference>
<comment type="function">
    <text evidence="1">Required for 60S pre-ribosomal subunits export to the cytoplasm.</text>
</comment>
<feature type="domain" description="SDA1 N-terminal" evidence="3">
    <location>
        <begin position="35"/>
        <end position="102"/>
    </location>
</feature>
<dbReference type="GO" id="GO:0042273">
    <property type="term" value="P:ribosomal large subunit biogenesis"/>
    <property type="evidence" value="ECO:0007669"/>
    <property type="project" value="UniProtKB-UniRule"/>
</dbReference>
<dbReference type="AlphaFoldDB" id="A0A3N7FKX6"/>
<evidence type="ECO:0000313" key="5">
    <source>
        <dbReference type="Proteomes" id="UP000006729"/>
    </source>
</evidence>
<keyword evidence="1" id="KW-0539">Nucleus</keyword>
<dbReference type="InParanoid" id="A0A3N7FKX6"/>
<dbReference type="PANTHER" id="PTHR12730:SF0">
    <property type="entry name" value="PROTEIN SDA1 HOMOLOG"/>
    <property type="match status" value="1"/>
</dbReference>
<evidence type="ECO:0000256" key="1">
    <source>
        <dbReference type="RuleBase" id="RU365057"/>
    </source>
</evidence>
<dbReference type="GO" id="GO:0005730">
    <property type="term" value="C:nucleolus"/>
    <property type="evidence" value="ECO:0007669"/>
    <property type="project" value="UniProtKB-SubCell"/>
</dbReference>